<dbReference type="EMBL" id="JAUKUD010000007">
    <property type="protein sequence ID" value="KAK0738038.1"/>
    <property type="molecule type" value="Genomic_DNA"/>
</dbReference>
<dbReference type="Proteomes" id="UP001172155">
    <property type="component" value="Unassembled WGS sequence"/>
</dbReference>
<dbReference type="SUPFAM" id="SSF81382">
    <property type="entry name" value="Skp1 dimerisation domain-like"/>
    <property type="match status" value="1"/>
</dbReference>
<reference evidence="1" key="1">
    <citation type="submission" date="2023-06" db="EMBL/GenBank/DDBJ databases">
        <title>Genome-scale phylogeny and comparative genomics of the fungal order Sordariales.</title>
        <authorList>
            <consortium name="Lawrence Berkeley National Laboratory"/>
            <person name="Hensen N."/>
            <person name="Bonometti L."/>
            <person name="Westerberg I."/>
            <person name="Brannstrom I.O."/>
            <person name="Guillou S."/>
            <person name="Cros-Aarteil S."/>
            <person name="Calhoun S."/>
            <person name="Haridas S."/>
            <person name="Kuo A."/>
            <person name="Mondo S."/>
            <person name="Pangilinan J."/>
            <person name="Riley R."/>
            <person name="LaButti K."/>
            <person name="Andreopoulos B."/>
            <person name="Lipzen A."/>
            <person name="Chen C."/>
            <person name="Yanf M."/>
            <person name="Daum C."/>
            <person name="Ng V."/>
            <person name="Clum A."/>
            <person name="Steindorff A."/>
            <person name="Ohm R."/>
            <person name="Martin F."/>
            <person name="Silar P."/>
            <person name="Natvig D."/>
            <person name="Lalanne C."/>
            <person name="Gautier V."/>
            <person name="Ament-velasquez S.L."/>
            <person name="Kruys A."/>
            <person name="Hutchinson M.I."/>
            <person name="Powell A.J."/>
            <person name="Barry K."/>
            <person name="Miller A.N."/>
            <person name="Grigoriev I.V."/>
            <person name="Debuchy R."/>
            <person name="Gladieux P."/>
            <person name="Thoren M.H."/>
            <person name="Johannesson H."/>
        </authorList>
    </citation>
    <scope>NUCLEOTIDE SEQUENCE</scope>
    <source>
        <strain evidence="1">SMH3187-1</strain>
    </source>
</reference>
<dbReference type="AlphaFoldDB" id="A0AA40BPP6"/>
<keyword evidence="2" id="KW-1185">Reference proteome</keyword>
<dbReference type="Gene3D" id="3.30.710.10">
    <property type="entry name" value="Potassium Channel Kv1.1, Chain A"/>
    <property type="match status" value="1"/>
</dbReference>
<gene>
    <name evidence="1" type="ORF">B0T18DRAFT_421142</name>
</gene>
<dbReference type="InterPro" id="IPR011333">
    <property type="entry name" value="SKP1/BTB/POZ_sf"/>
</dbReference>
<evidence type="ECO:0000313" key="2">
    <source>
        <dbReference type="Proteomes" id="UP001172155"/>
    </source>
</evidence>
<comment type="caution">
    <text evidence="1">The sequence shown here is derived from an EMBL/GenBank/DDBJ whole genome shotgun (WGS) entry which is preliminary data.</text>
</comment>
<protein>
    <recommendedName>
        <fullName evidence="3">SKP1 component dimerisation domain-containing protein</fullName>
    </recommendedName>
</protein>
<dbReference type="GO" id="GO:0006511">
    <property type="term" value="P:ubiquitin-dependent protein catabolic process"/>
    <property type="evidence" value="ECO:0007669"/>
    <property type="project" value="InterPro"/>
</dbReference>
<evidence type="ECO:0000313" key="1">
    <source>
        <dbReference type="EMBL" id="KAK0738038.1"/>
    </source>
</evidence>
<proteinExistence type="predicted"/>
<name>A0AA40BPP6_9PEZI</name>
<sequence length="59" mass="6697">MIAANYLGMERLVRQAAQVVGERLRGLTAGQIRRVLCIEEDELSAEQRAQAEWVRERGV</sequence>
<evidence type="ECO:0008006" key="3">
    <source>
        <dbReference type="Google" id="ProtNLM"/>
    </source>
</evidence>
<organism evidence="1 2">
    <name type="scientific">Schizothecium vesticola</name>
    <dbReference type="NCBI Taxonomy" id="314040"/>
    <lineage>
        <taxon>Eukaryota</taxon>
        <taxon>Fungi</taxon>
        <taxon>Dikarya</taxon>
        <taxon>Ascomycota</taxon>
        <taxon>Pezizomycotina</taxon>
        <taxon>Sordariomycetes</taxon>
        <taxon>Sordariomycetidae</taxon>
        <taxon>Sordariales</taxon>
        <taxon>Schizotheciaceae</taxon>
        <taxon>Schizothecium</taxon>
    </lineage>
</organism>
<accession>A0AA40BPP6</accession>
<dbReference type="InterPro" id="IPR036296">
    <property type="entry name" value="SKP1-like_dim_sf"/>
</dbReference>